<dbReference type="OrthoDB" id="9799210at2"/>
<dbReference type="AlphaFoldDB" id="A0A1L3GIY9"/>
<comment type="subunit">
    <text evidence="8">Homodimer.</text>
</comment>
<dbReference type="Gene3D" id="3.40.50.620">
    <property type="entry name" value="HUPs"/>
    <property type="match status" value="1"/>
</dbReference>
<feature type="binding site" evidence="8">
    <location>
        <position position="204"/>
    </location>
    <ligand>
        <name>Mg(2+)</name>
        <dbReference type="ChEBI" id="CHEBI:18420"/>
    </ligand>
</feature>
<gene>
    <name evidence="8" type="primary">nadE</name>
    <name evidence="12" type="ORF">A7E75_13485</name>
</gene>
<dbReference type="KEGG" id="pace:A6070_07520"/>
<dbReference type="EC" id="6.3.1.5" evidence="8 10"/>
<keyword evidence="5 8" id="KW-0067">ATP-binding</keyword>
<comment type="pathway">
    <text evidence="8">Cofactor biosynthesis; NAD(+) biosynthesis; NAD(+) from deamido-NAD(+) (ammonia route): step 1/1.</text>
</comment>
<dbReference type="GO" id="GO:0004359">
    <property type="term" value="F:glutaminase activity"/>
    <property type="evidence" value="ECO:0007669"/>
    <property type="project" value="InterPro"/>
</dbReference>
<dbReference type="InterPro" id="IPR003694">
    <property type="entry name" value="NAD_synthase"/>
</dbReference>
<comment type="caution">
    <text evidence="8">Lacks conserved residue(s) required for the propagation of feature annotation.</text>
</comment>
<feature type="binding site" description="in other chain" evidence="8">
    <location>
        <position position="179"/>
    </location>
    <ligand>
        <name>deamido-NAD(+)</name>
        <dbReference type="ChEBI" id="CHEBI:58437"/>
        <note>ligand shared between two neighboring subunits</note>
    </ligand>
</feature>
<evidence type="ECO:0000256" key="8">
    <source>
        <dbReference type="HAMAP-Rule" id="MF_00193"/>
    </source>
</evidence>
<feature type="binding site" evidence="8">
    <location>
        <position position="250"/>
    </location>
    <ligand>
        <name>ATP</name>
        <dbReference type="ChEBI" id="CHEBI:30616"/>
    </ligand>
</feature>
<evidence type="ECO:0000256" key="7">
    <source>
        <dbReference type="ARBA" id="ARBA00023027"/>
    </source>
</evidence>
<dbReference type="GO" id="GO:0008795">
    <property type="term" value="F:NAD+ synthase activity"/>
    <property type="evidence" value="ECO:0007669"/>
    <property type="project" value="UniProtKB-UniRule"/>
</dbReference>
<dbReference type="STRING" id="29542.A6070_07520"/>
<dbReference type="EMBL" id="CP015518">
    <property type="protein sequence ID" value="APG25906.1"/>
    <property type="molecule type" value="Genomic_DNA"/>
</dbReference>
<feature type="binding site" evidence="8">
    <location>
        <position position="219"/>
    </location>
    <ligand>
        <name>deamido-NAD(+)</name>
        <dbReference type="ChEBI" id="CHEBI:58437"/>
        <note>ligand shared between two neighboring subunits</note>
    </ligand>
</feature>
<dbReference type="GO" id="GO:0003952">
    <property type="term" value="F:NAD+ synthase (glutamine-hydrolyzing) activity"/>
    <property type="evidence" value="ECO:0007669"/>
    <property type="project" value="InterPro"/>
</dbReference>
<dbReference type="HAMAP" id="MF_00193">
    <property type="entry name" value="NadE_ammonia_dep"/>
    <property type="match status" value="1"/>
</dbReference>
<evidence type="ECO:0000256" key="5">
    <source>
        <dbReference type="ARBA" id="ARBA00022840"/>
    </source>
</evidence>
<reference evidence="12 13" key="1">
    <citation type="journal article" date="2017" name="Genome Announc.">
        <title>Complete Genome Sequences of Two Acetylene-Fermenting Pelobacter acetylenicus Strains.</title>
        <authorList>
            <person name="Sutton J.M."/>
            <person name="Baesman S.M."/>
            <person name="Fierst J.L."/>
            <person name="Poret-Peterson A.T."/>
            <person name="Oremland R.S."/>
            <person name="Dunlap D.S."/>
            <person name="Akob D.M."/>
        </authorList>
    </citation>
    <scope>NUCLEOTIDE SEQUENCE [LARGE SCALE GENOMIC DNA]</scope>
    <source>
        <strain evidence="12 13">DSM 3247</strain>
    </source>
</reference>
<feature type="domain" description="NAD/GMP synthase" evidence="11">
    <location>
        <begin position="20"/>
        <end position="108"/>
    </location>
</feature>
<feature type="binding site" evidence="8">
    <location>
        <position position="228"/>
    </location>
    <ligand>
        <name>ATP</name>
        <dbReference type="ChEBI" id="CHEBI:30616"/>
    </ligand>
</feature>
<accession>A0A1L3GIY9</accession>
<organism evidence="12 13">
    <name type="scientific">Syntrophotalea acetylenica</name>
    <name type="common">Pelobacter acetylenicus</name>
    <dbReference type="NCBI Taxonomy" id="29542"/>
    <lineage>
        <taxon>Bacteria</taxon>
        <taxon>Pseudomonadati</taxon>
        <taxon>Thermodesulfobacteriota</taxon>
        <taxon>Desulfuromonadia</taxon>
        <taxon>Desulfuromonadales</taxon>
        <taxon>Syntrophotaleaceae</taxon>
        <taxon>Syntrophotalea</taxon>
    </lineage>
</organism>
<keyword evidence="4 8" id="KW-0547">Nucleotide-binding</keyword>
<evidence type="ECO:0000256" key="4">
    <source>
        <dbReference type="ARBA" id="ARBA00022741"/>
    </source>
</evidence>
<feature type="binding site" evidence="8">
    <location>
        <position position="49"/>
    </location>
    <ligand>
        <name>Mg(2+)</name>
        <dbReference type="ChEBI" id="CHEBI:18420"/>
    </ligand>
</feature>
<evidence type="ECO:0000256" key="3">
    <source>
        <dbReference type="ARBA" id="ARBA00022723"/>
    </source>
</evidence>
<dbReference type="PANTHER" id="PTHR23090">
    <property type="entry name" value="NH 3 /GLUTAMINE-DEPENDENT NAD + SYNTHETASE"/>
    <property type="match status" value="1"/>
</dbReference>
<dbReference type="GO" id="GO:0005524">
    <property type="term" value="F:ATP binding"/>
    <property type="evidence" value="ECO:0007669"/>
    <property type="project" value="UniProtKB-UniRule"/>
</dbReference>
<feature type="domain" description="NAD/GMP synthase" evidence="11">
    <location>
        <begin position="169"/>
        <end position="306"/>
    </location>
</feature>
<dbReference type="InterPro" id="IPR022310">
    <property type="entry name" value="NAD/GMP_synthase"/>
</dbReference>
<evidence type="ECO:0000256" key="1">
    <source>
        <dbReference type="ARBA" id="ARBA00005859"/>
    </source>
</evidence>
<dbReference type="RefSeq" id="WP_072287753.1">
    <property type="nucleotide sequence ID" value="NZ_CP015455.1"/>
</dbReference>
<comment type="catalytic activity">
    <reaction evidence="8 10">
        <text>deamido-NAD(+) + NH4(+) + ATP = AMP + diphosphate + NAD(+) + H(+)</text>
        <dbReference type="Rhea" id="RHEA:21188"/>
        <dbReference type="ChEBI" id="CHEBI:15378"/>
        <dbReference type="ChEBI" id="CHEBI:28938"/>
        <dbReference type="ChEBI" id="CHEBI:30616"/>
        <dbReference type="ChEBI" id="CHEBI:33019"/>
        <dbReference type="ChEBI" id="CHEBI:57540"/>
        <dbReference type="ChEBI" id="CHEBI:58437"/>
        <dbReference type="ChEBI" id="CHEBI:456215"/>
        <dbReference type="EC" id="6.3.1.5"/>
    </reaction>
</comment>
<proteinExistence type="inferred from homology"/>
<dbReference type="NCBIfam" id="NF002048">
    <property type="entry name" value="PRK00876.1"/>
    <property type="match status" value="1"/>
</dbReference>
<evidence type="ECO:0000259" key="11">
    <source>
        <dbReference type="Pfam" id="PF02540"/>
    </source>
</evidence>
<dbReference type="NCBIfam" id="TIGR00552">
    <property type="entry name" value="nadE"/>
    <property type="match status" value="1"/>
</dbReference>
<comment type="similarity">
    <text evidence="1 8 9">Belongs to the NAD synthetase family.</text>
</comment>
<keyword evidence="6 8" id="KW-0460">Magnesium</keyword>
<dbReference type="GO" id="GO:0005737">
    <property type="term" value="C:cytoplasm"/>
    <property type="evidence" value="ECO:0007669"/>
    <property type="project" value="InterPro"/>
</dbReference>
<keyword evidence="2 8" id="KW-0436">Ligase</keyword>
<keyword evidence="7 8" id="KW-0520">NAD</keyword>
<dbReference type="CDD" id="cd00553">
    <property type="entry name" value="NAD_synthase"/>
    <property type="match status" value="1"/>
</dbReference>
<feature type="binding site" evidence="8">
    <location>
        <position position="199"/>
    </location>
    <ligand>
        <name>ATP</name>
        <dbReference type="ChEBI" id="CHEBI:30616"/>
    </ligand>
</feature>
<dbReference type="InterPro" id="IPR022926">
    <property type="entry name" value="NH(3)-dep_NAD(+)_synth"/>
</dbReference>
<comment type="function">
    <text evidence="8">Catalyzes the ATP-dependent amidation of deamido-NAD to form NAD. Uses ammonia as a nitrogen source.</text>
</comment>
<dbReference type="InterPro" id="IPR014729">
    <property type="entry name" value="Rossmann-like_a/b/a_fold"/>
</dbReference>
<dbReference type="SUPFAM" id="SSF52402">
    <property type="entry name" value="Adenine nucleotide alpha hydrolases-like"/>
    <property type="match status" value="1"/>
</dbReference>
<keyword evidence="3 8" id="KW-0479">Metal-binding</keyword>
<sequence length="336" mass="38165">MIEKRRFSPDCLRVDPAGEVEAICSRLREVLKNSLRRRGFVLGLSGGIDSSVTAALVVRAVGADRVLGLEMPERHSAEESLRLSSLLARHYGIETCREDITPVLEALRFYRRYEDAVRRVVPEYGQGWKSKIVSSNPIQTGGYNFFSIVVETSEGQRMKRRLPLQAYLEIVAATNFKQRTRKMLEYYHADRCHYAVAGTPNRLEYDQGFFVKQGDGAADVKPIAHLYKSQVYQLAEYLEVPEIIRRRPPTTDTYSLSQGQDEFYFSLPYREMDLCLYAKNNGIQASEVAPFVGLDAAQVEGVFRDIEIKRSTTRYQHQPPFLVGPVPQIDVCMGHG</sequence>
<dbReference type="GO" id="GO:0046872">
    <property type="term" value="F:metal ion binding"/>
    <property type="evidence" value="ECO:0007669"/>
    <property type="project" value="UniProtKB-KW"/>
</dbReference>
<dbReference type="Proteomes" id="UP000182264">
    <property type="component" value="Chromosome"/>
</dbReference>
<evidence type="ECO:0000256" key="10">
    <source>
        <dbReference type="RuleBase" id="RU003812"/>
    </source>
</evidence>
<evidence type="ECO:0000256" key="6">
    <source>
        <dbReference type="ARBA" id="ARBA00022842"/>
    </source>
</evidence>
<evidence type="ECO:0000313" key="13">
    <source>
        <dbReference type="Proteomes" id="UP000182264"/>
    </source>
</evidence>
<protein>
    <recommendedName>
        <fullName evidence="8 10">NH(3)-dependent NAD(+) synthetase</fullName>
        <ecNumber evidence="8 10">6.3.1.5</ecNumber>
    </recommendedName>
</protein>
<dbReference type="PANTHER" id="PTHR23090:SF9">
    <property type="entry name" value="GLUTAMINE-DEPENDENT NAD(+) SYNTHETASE"/>
    <property type="match status" value="1"/>
</dbReference>
<keyword evidence="13" id="KW-1185">Reference proteome</keyword>
<evidence type="ECO:0000313" key="12">
    <source>
        <dbReference type="EMBL" id="APG25906.1"/>
    </source>
</evidence>
<feature type="binding site" description="in other chain" evidence="8">
    <location>
        <position position="212"/>
    </location>
    <ligand>
        <name>deamido-NAD(+)</name>
        <dbReference type="ChEBI" id="CHEBI:58437"/>
        <note>ligand shared between two neighboring subunits</note>
    </ligand>
</feature>
<name>A0A1L3GIY9_SYNAC</name>
<dbReference type="GO" id="GO:0009435">
    <property type="term" value="P:NAD+ biosynthetic process"/>
    <property type="evidence" value="ECO:0007669"/>
    <property type="project" value="UniProtKB-UniRule"/>
</dbReference>
<dbReference type="Pfam" id="PF02540">
    <property type="entry name" value="NAD_synthase"/>
    <property type="match status" value="2"/>
</dbReference>
<evidence type="ECO:0000256" key="2">
    <source>
        <dbReference type="ARBA" id="ARBA00022598"/>
    </source>
</evidence>
<dbReference type="UniPathway" id="UPA00253">
    <property type="reaction ID" value="UER00333"/>
</dbReference>
<feature type="binding site" evidence="8">
    <location>
        <begin position="43"/>
        <end position="50"/>
    </location>
    <ligand>
        <name>ATP</name>
        <dbReference type="ChEBI" id="CHEBI:30616"/>
    </ligand>
</feature>
<evidence type="ECO:0000256" key="9">
    <source>
        <dbReference type="RuleBase" id="RU003811"/>
    </source>
</evidence>